<dbReference type="RefSeq" id="WP_261697315.1">
    <property type="nucleotide sequence ID" value="NZ_CP104694.1"/>
</dbReference>
<dbReference type="Pfam" id="PF01345">
    <property type="entry name" value="DUF11"/>
    <property type="match status" value="1"/>
</dbReference>
<feature type="domain" description="DUF11" evidence="1">
    <location>
        <begin position="328"/>
        <end position="439"/>
    </location>
</feature>
<reference evidence="2" key="1">
    <citation type="submission" date="2022-09" db="EMBL/GenBank/DDBJ databases">
        <title>Tahibacter sp. nov., isolated from a fresh water.</title>
        <authorList>
            <person name="Baek J.H."/>
            <person name="Lee J.K."/>
            <person name="Kim J.M."/>
            <person name="Jeon C.O."/>
        </authorList>
    </citation>
    <scope>NUCLEOTIDE SEQUENCE</scope>
    <source>
        <strain evidence="2">W38</strain>
    </source>
</reference>
<dbReference type="EMBL" id="CP104694">
    <property type="protein sequence ID" value="UXI70365.1"/>
    <property type="molecule type" value="Genomic_DNA"/>
</dbReference>
<dbReference type="Proteomes" id="UP001064632">
    <property type="component" value="Chromosome"/>
</dbReference>
<sequence length="445" mass="46906">MNTTPIAGLPFVASDRNGNFVVAWTTQTGGQHVVTRRYDAHGVALTPEVRVDGTARSYANAADIAMNSAGDYVVVWQTSDGSNYEYRGRRFSPAGAPLGAEFVVVSAPSTMLGVTPRVAMDDAGNFTVGWSQNRVRWSDPTGFDIYRRRYGADGWPLEEPFRVNRTITGIERSFDLDMDAAGNAVFAWRSETGRYSGRAMAQRFSPSGAYLGSEFEVGSSAGGTYANATVSMARATGAFTVVWSYDTDANVYAWYRHYSASGAALTSATMFSGSYYTRFPAVASDADGDFALAWESDPVTPDRSDIYARRFAGSESVDMTVALVDAVDPVAVGETLQYTLSAANLHVATPRPGVGSATGVVVIASATAGSVPLSAVGEGWDCSLSADVRCSYRGSLAAATTSSPLSLVFSAPAEAGTAALSVHVSANSFDSVPGNNSATEETTIQ</sequence>
<evidence type="ECO:0000313" key="3">
    <source>
        <dbReference type="Proteomes" id="UP001064632"/>
    </source>
</evidence>
<organism evidence="2 3">
    <name type="scientific">Tahibacter amnicola</name>
    <dbReference type="NCBI Taxonomy" id="2976241"/>
    <lineage>
        <taxon>Bacteria</taxon>
        <taxon>Pseudomonadati</taxon>
        <taxon>Pseudomonadota</taxon>
        <taxon>Gammaproteobacteria</taxon>
        <taxon>Lysobacterales</taxon>
        <taxon>Rhodanobacteraceae</taxon>
        <taxon>Tahibacter</taxon>
    </lineage>
</organism>
<accession>A0ABY6BKH2</accession>
<evidence type="ECO:0000313" key="2">
    <source>
        <dbReference type="EMBL" id="UXI70365.1"/>
    </source>
</evidence>
<proteinExistence type="predicted"/>
<dbReference type="InterPro" id="IPR001434">
    <property type="entry name" value="OmcB-like_DUF11"/>
</dbReference>
<keyword evidence="3" id="KW-1185">Reference proteome</keyword>
<evidence type="ECO:0000259" key="1">
    <source>
        <dbReference type="Pfam" id="PF01345"/>
    </source>
</evidence>
<gene>
    <name evidence="2" type="ORF">N4264_12245</name>
</gene>
<protein>
    <submittedName>
        <fullName evidence="2">DUF11 domain-containing protein</fullName>
    </submittedName>
</protein>
<name>A0ABY6BKH2_9GAMM</name>